<evidence type="ECO:0000256" key="3">
    <source>
        <dbReference type="ARBA" id="ARBA00022692"/>
    </source>
</evidence>
<comment type="similarity">
    <text evidence="1 8">Belongs to the outer membrane factor (OMF) (TC 1.B.17) family.</text>
</comment>
<organism evidence="9 10">
    <name type="scientific">Pseudomonas fluorescens</name>
    <dbReference type="NCBI Taxonomy" id="294"/>
    <lineage>
        <taxon>Bacteria</taxon>
        <taxon>Pseudomonadati</taxon>
        <taxon>Pseudomonadota</taxon>
        <taxon>Gammaproteobacteria</taxon>
        <taxon>Pseudomonadales</taxon>
        <taxon>Pseudomonadaceae</taxon>
        <taxon>Pseudomonas</taxon>
    </lineage>
</organism>
<evidence type="ECO:0000256" key="5">
    <source>
        <dbReference type="ARBA" id="ARBA00023139"/>
    </source>
</evidence>
<keyword evidence="4 8" id="KW-0472">Membrane</keyword>
<comment type="subcellular location">
    <subcellularLocation>
        <location evidence="8">Cell outer membrane</location>
        <topology evidence="8">Lipid-anchor</topology>
    </subcellularLocation>
</comment>
<evidence type="ECO:0000256" key="4">
    <source>
        <dbReference type="ARBA" id="ARBA00023136"/>
    </source>
</evidence>
<dbReference type="InterPro" id="IPR003423">
    <property type="entry name" value="OMP_efflux"/>
</dbReference>
<evidence type="ECO:0000313" key="10">
    <source>
        <dbReference type="Proteomes" id="UP000337909"/>
    </source>
</evidence>
<name>A0A5E7C7T5_PSEFL</name>
<dbReference type="PROSITE" id="PS51257">
    <property type="entry name" value="PROKAR_LIPOPROTEIN"/>
    <property type="match status" value="1"/>
</dbReference>
<dbReference type="PANTHER" id="PTHR30203:SF25">
    <property type="entry name" value="OUTER MEMBRANE PROTEIN-RELATED"/>
    <property type="match status" value="1"/>
</dbReference>
<proteinExistence type="inferred from homology"/>
<evidence type="ECO:0000256" key="1">
    <source>
        <dbReference type="ARBA" id="ARBA00007613"/>
    </source>
</evidence>
<dbReference type="OrthoDB" id="9770517at2"/>
<dbReference type="Gene3D" id="1.20.1600.10">
    <property type="entry name" value="Outer membrane efflux proteins (OEP)"/>
    <property type="match status" value="1"/>
</dbReference>
<dbReference type="EMBL" id="CABVHQ010000015">
    <property type="protein sequence ID" value="VVN92063.1"/>
    <property type="molecule type" value="Genomic_DNA"/>
</dbReference>
<keyword evidence="3 8" id="KW-0812">Transmembrane</keyword>
<dbReference type="SUPFAM" id="SSF56954">
    <property type="entry name" value="Outer membrane efflux proteins (OEP)"/>
    <property type="match status" value="1"/>
</dbReference>
<keyword evidence="5 8" id="KW-0564">Palmitate</keyword>
<dbReference type="Gene3D" id="2.20.200.10">
    <property type="entry name" value="Outer membrane efflux proteins (OEP)"/>
    <property type="match status" value="1"/>
</dbReference>
<gene>
    <name evidence="9" type="primary">srpC_2</name>
    <name evidence="9" type="ORF">PS691_01946</name>
</gene>
<keyword evidence="2 8" id="KW-1134">Transmembrane beta strand</keyword>
<reference evidence="9 10" key="1">
    <citation type="submission" date="2019-09" db="EMBL/GenBank/DDBJ databases">
        <authorList>
            <person name="Chandra G."/>
            <person name="Truman W A."/>
        </authorList>
    </citation>
    <scope>NUCLEOTIDE SEQUENCE [LARGE SCALE GENOMIC DNA]</scope>
    <source>
        <strain evidence="9">PS691</strain>
    </source>
</reference>
<evidence type="ECO:0000256" key="6">
    <source>
        <dbReference type="ARBA" id="ARBA00023237"/>
    </source>
</evidence>
<sequence>MHPPRFAVLLWFGMVAGCAVGPDYSEPGAELPEYFLAQTPKAHQVDAAPTDLAAWWNAFNDPVLSQLINRALEQNLDLAQATARIEQAHAGLGAANAALLPSATVNGQAARARQSVETPLGQVLSSDPSYNRYGSAYEANLNAGWELDVFGGLRRGKEAAFADYQASQAGAVATRLAVVAQTADLYISIRGLQARLEIARKQVDTRQQLLTTIEHLYAKGLAAELQLNQTQGSLNQAQATVPVLQAGLAAAMNALDVLLGKPPGTYSAQLIKSARIPDVPSLADIGSPADLLRRRPDLIVAERRLAASNARIGEAISEYYPKFSVGALLGSATSVSSGNLFSNGASQASAVLGLRWRLFDFGRINAQIDLAKGQEAEALAVYRQSVLRACEDVETAFSAMINREQQSEKLAQGESAYAKARATSFTAYEKGVVSLIEVLDADENLLAASDGRAQAQTESARAAVATFKALGGGWQREDSNGRFISSAQ</sequence>
<dbReference type="GO" id="GO:0009279">
    <property type="term" value="C:cell outer membrane"/>
    <property type="evidence" value="ECO:0007669"/>
    <property type="project" value="UniProtKB-SubCell"/>
</dbReference>
<protein>
    <submittedName>
        <fullName evidence="9">Solvent efflux pump outer membrane protein SrpC</fullName>
    </submittedName>
</protein>
<dbReference type="Proteomes" id="UP000337909">
    <property type="component" value="Unassembled WGS sequence"/>
</dbReference>
<keyword evidence="7 8" id="KW-0449">Lipoprotein</keyword>
<dbReference type="NCBIfam" id="TIGR01845">
    <property type="entry name" value="outer_NodT"/>
    <property type="match status" value="1"/>
</dbReference>
<evidence type="ECO:0000256" key="8">
    <source>
        <dbReference type="RuleBase" id="RU362097"/>
    </source>
</evidence>
<dbReference type="PANTHER" id="PTHR30203">
    <property type="entry name" value="OUTER MEMBRANE CATION EFFLUX PROTEIN"/>
    <property type="match status" value="1"/>
</dbReference>
<accession>A0A5E7C7T5</accession>
<dbReference type="InterPro" id="IPR010131">
    <property type="entry name" value="MdtP/NodT-like"/>
</dbReference>
<dbReference type="Pfam" id="PF02321">
    <property type="entry name" value="OEP"/>
    <property type="match status" value="2"/>
</dbReference>
<dbReference type="GO" id="GO:0015562">
    <property type="term" value="F:efflux transmembrane transporter activity"/>
    <property type="evidence" value="ECO:0007669"/>
    <property type="project" value="InterPro"/>
</dbReference>
<evidence type="ECO:0000313" key="9">
    <source>
        <dbReference type="EMBL" id="VVN92063.1"/>
    </source>
</evidence>
<evidence type="ECO:0000256" key="7">
    <source>
        <dbReference type="ARBA" id="ARBA00023288"/>
    </source>
</evidence>
<evidence type="ECO:0000256" key="2">
    <source>
        <dbReference type="ARBA" id="ARBA00022452"/>
    </source>
</evidence>
<dbReference type="AlphaFoldDB" id="A0A5E7C7T5"/>
<dbReference type="RefSeq" id="WP_150641973.1">
    <property type="nucleotide sequence ID" value="NZ_CABVHQ010000015.1"/>
</dbReference>
<keyword evidence="6" id="KW-0998">Cell outer membrane</keyword>